<dbReference type="Pfam" id="PF00440">
    <property type="entry name" value="TetR_N"/>
    <property type="match status" value="1"/>
</dbReference>
<evidence type="ECO:0000256" key="1">
    <source>
        <dbReference type="ARBA" id="ARBA00023015"/>
    </source>
</evidence>
<feature type="DNA-binding region" description="H-T-H motif" evidence="4">
    <location>
        <begin position="56"/>
        <end position="75"/>
    </location>
</feature>
<feature type="domain" description="HTH tetR-type" evidence="5">
    <location>
        <begin position="33"/>
        <end position="93"/>
    </location>
</feature>
<dbReference type="PANTHER" id="PTHR30055">
    <property type="entry name" value="HTH-TYPE TRANSCRIPTIONAL REGULATOR RUTR"/>
    <property type="match status" value="1"/>
</dbReference>
<evidence type="ECO:0000256" key="3">
    <source>
        <dbReference type="ARBA" id="ARBA00023163"/>
    </source>
</evidence>
<evidence type="ECO:0000313" key="6">
    <source>
        <dbReference type="EMBL" id="AVH60485.1"/>
    </source>
</evidence>
<accession>A0ABM6T0E2</accession>
<dbReference type="EMBL" id="CP026652">
    <property type="protein sequence ID" value="AVH60485.1"/>
    <property type="molecule type" value="Genomic_DNA"/>
</dbReference>
<protein>
    <submittedName>
        <fullName evidence="6">TetR/AcrR family transcriptional regulator</fullName>
    </submittedName>
</protein>
<evidence type="ECO:0000313" key="7">
    <source>
        <dbReference type="Proteomes" id="UP000238413"/>
    </source>
</evidence>
<proteinExistence type="predicted"/>
<dbReference type="InterPro" id="IPR025996">
    <property type="entry name" value="MT1864/Rv1816-like_C"/>
</dbReference>
<dbReference type="InterPro" id="IPR036271">
    <property type="entry name" value="Tet_transcr_reg_TetR-rel_C_sf"/>
</dbReference>
<keyword evidence="1" id="KW-0805">Transcription regulation</keyword>
<dbReference type="PANTHER" id="PTHR30055:SF243">
    <property type="entry name" value="HTH-TYPE TRANSCRIPTIONAL REGULATOR RV1816"/>
    <property type="match status" value="1"/>
</dbReference>
<evidence type="ECO:0000256" key="4">
    <source>
        <dbReference type="PROSITE-ProRule" id="PRU00335"/>
    </source>
</evidence>
<sequence>MSLGFRRVVRRVRYEDHLAGDGAGTGPRDRFRAQVRQEVKAAALEQLATGGPEALSLNAIAKQLGMTGPALCRYFANRDSLLTELVIDAYGDLASALAQAAEADAPDAVARLTSVTRAYRAWALAEPHRYRLLFRAPLQGYDAQSTSLVEASQPAISVVLDVVSALAKPGTPAPDGSAAQFREWMKRHAIEDVTEAVAARTTLLWARLHGLVSLEIEGNFSSMGINPATLYDADVKDFVRSL</sequence>
<dbReference type="InterPro" id="IPR050109">
    <property type="entry name" value="HTH-type_TetR-like_transc_reg"/>
</dbReference>
<keyword evidence="2 4" id="KW-0238">DNA-binding</keyword>
<organism evidence="6 7">
    <name type="scientific">Streptomyces dengpaensis</name>
    <dbReference type="NCBI Taxonomy" id="2049881"/>
    <lineage>
        <taxon>Bacteria</taxon>
        <taxon>Bacillati</taxon>
        <taxon>Actinomycetota</taxon>
        <taxon>Actinomycetes</taxon>
        <taxon>Kitasatosporales</taxon>
        <taxon>Streptomycetaceae</taxon>
        <taxon>Streptomyces</taxon>
    </lineage>
</organism>
<dbReference type="RefSeq" id="WP_099502229.1">
    <property type="nucleotide sequence ID" value="NZ_CP026652.1"/>
</dbReference>
<evidence type="ECO:0000256" key="2">
    <source>
        <dbReference type="ARBA" id="ARBA00023125"/>
    </source>
</evidence>
<dbReference type="Gene3D" id="1.10.357.10">
    <property type="entry name" value="Tetracycline Repressor, domain 2"/>
    <property type="match status" value="1"/>
</dbReference>
<gene>
    <name evidence="6" type="ORF">C4B68_37140</name>
</gene>
<name>A0ABM6T0E2_9ACTN</name>
<dbReference type="PROSITE" id="PS50977">
    <property type="entry name" value="HTH_TETR_2"/>
    <property type="match status" value="1"/>
</dbReference>
<keyword evidence="3" id="KW-0804">Transcription</keyword>
<evidence type="ECO:0000259" key="5">
    <source>
        <dbReference type="PROSITE" id="PS50977"/>
    </source>
</evidence>
<dbReference type="InterPro" id="IPR001647">
    <property type="entry name" value="HTH_TetR"/>
</dbReference>
<keyword evidence="7" id="KW-1185">Reference proteome</keyword>
<dbReference type="SUPFAM" id="SSF48498">
    <property type="entry name" value="Tetracyclin repressor-like, C-terminal domain"/>
    <property type="match status" value="1"/>
</dbReference>
<dbReference type="SUPFAM" id="SSF46689">
    <property type="entry name" value="Homeodomain-like"/>
    <property type="match status" value="1"/>
</dbReference>
<reference evidence="6 7" key="1">
    <citation type="submission" date="2018-02" db="EMBL/GenBank/DDBJ databases">
        <title>Complete genome sequence of Streptomyces dengpaensis, the producer of angucyclines.</title>
        <authorList>
            <person name="Yumei L."/>
        </authorList>
    </citation>
    <scope>NUCLEOTIDE SEQUENCE [LARGE SCALE GENOMIC DNA]</scope>
    <source>
        <strain evidence="6 7">XZHG99</strain>
    </source>
</reference>
<dbReference type="Proteomes" id="UP000238413">
    <property type="component" value="Chromosome"/>
</dbReference>
<dbReference type="InterPro" id="IPR009057">
    <property type="entry name" value="Homeodomain-like_sf"/>
</dbReference>
<dbReference type="Pfam" id="PF13305">
    <property type="entry name" value="TetR_C_33"/>
    <property type="match status" value="1"/>
</dbReference>